<dbReference type="SUPFAM" id="SSF51430">
    <property type="entry name" value="NAD(P)-linked oxidoreductase"/>
    <property type="match status" value="1"/>
</dbReference>
<dbReference type="Pfam" id="PF00248">
    <property type="entry name" value="Aldo_ket_red"/>
    <property type="match status" value="1"/>
</dbReference>
<organism evidence="8 9">
    <name type="scientific">Pelagicoccus albus</name>
    <dbReference type="NCBI Taxonomy" id="415222"/>
    <lineage>
        <taxon>Bacteria</taxon>
        <taxon>Pseudomonadati</taxon>
        <taxon>Verrucomicrobiota</taxon>
        <taxon>Opitutia</taxon>
        <taxon>Puniceicoccales</taxon>
        <taxon>Pelagicoccaceae</taxon>
        <taxon>Pelagicoccus</taxon>
    </lineage>
</organism>
<evidence type="ECO:0000256" key="5">
    <source>
        <dbReference type="PIRSR" id="PIRSR000097-2"/>
    </source>
</evidence>
<dbReference type="PROSITE" id="PS00798">
    <property type="entry name" value="ALDOKETO_REDUCTASE_1"/>
    <property type="match status" value="1"/>
</dbReference>
<dbReference type="PROSITE" id="PS00063">
    <property type="entry name" value="ALDOKETO_REDUCTASE_3"/>
    <property type="match status" value="1"/>
</dbReference>
<evidence type="ECO:0000256" key="6">
    <source>
        <dbReference type="PIRSR" id="PIRSR000097-3"/>
    </source>
</evidence>
<dbReference type="RefSeq" id="WP_185660919.1">
    <property type="nucleotide sequence ID" value="NZ_CAWPOO010000012.1"/>
</dbReference>
<keyword evidence="9" id="KW-1185">Reference proteome</keyword>
<gene>
    <name evidence="8" type="ORF">H5P27_13465</name>
</gene>
<evidence type="ECO:0000256" key="3">
    <source>
        <dbReference type="ARBA" id="ARBA00023002"/>
    </source>
</evidence>
<dbReference type="InterPro" id="IPR023210">
    <property type="entry name" value="NADP_OxRdtase_dom"/>
</dbReference>
<keyword evidence="3" id="KW-0560">Oxidoreductase</keyword>
<dbReference type="AlphaFoldDB" id="A0A7X1E975"/>
<dbReference type="FunFam" id="3.20.20.100:FF:000015">
    <property type="entry name" value="Oxidoreductase, aldo/keto reductase family"/>
    <property type="match status" value="1"/>
</dbReference>
<dbReference type="PRINTS" id="PR00069">
    <property type="entry name" value="ALDKETRDTASE"/>
</dbReference>
<feature type="active site" description="Proton donor" evidence="4">
    <location>
        <position position="55"/>
    </location>
</feature>
<evidence type="ECO:0000256" key="1">
    <source>
        <dbReference type="ARBA" id="ARBA00007905"/>
    </source>
</evidence>
<comment type="similarity">
    <text evidence="1">Belongs to the aldo/keto reductase family.</text>
</comment>
<dbReference type="Gene3D" id="3.20.20.100">
    <property type="entry name" value="NADP-dependent oxidoreductase domain"/>
    <property type="match status" value="1"/>
</dbReference>
<name>A0A7X1E975_9BACT</name>
<dbReference type="CDD" id="cd19071">
    <property type="entry name" value="AKR_AKR1-5-like"/>
    <property type="match status" value="1"/>
</dbReference>
<accession>A0A7X1E975</accession>
<dbReference type="PIRSF" id="PIRSF000097">
    <property type="entry name" value="AKR"/>
    <property type="match status" value="1"/>
</dbReference>
<feature type="domain" description="NADP-dependent oxidoreductase" evidence="7">
    <location>
        <begin position="30"/>
        <end position="264"/>
    </location>
</feature>
<dbReference type="PROSITE" id="PS00062">
    <property type="entry name" value="ALDOKETO_REDUCTASE_2"/>
    <property type="match status" value="1"/>
</dbReference>
<dbReference type="Proteomes" id="UP000526501">
    <property type="component" value="Unassembled WGS sequence"/>
</dbReference>
<feature type="site" description="Lowers pKa of active site Tyr" evidence="6">
    <location>
        <position position="80"/>
    </location>
</feature>
<dbReference type="InterPro" id="IPR036812">
    <property type="entry name" value="NAD(P)_OxRdtase_dom_sf"/>
</dbReference>
<dbReference type="EMBL" id="JACHVC010000012">
    <property type="protein sequence ID" value="MBC2607056.1"/>
    <property type="molecule type" value="Genomic_DNA"/>
</dbReference>
<dbReference type="InterPro" id="IPR020471">
    <property type="entry name" value="AKR"/>
</dbReference>
<dbReference type="PANTHER" id="PTHR43827">
    <property type="entry name" value="2,5-DIKETO-D-GLUCONIC ACID REDUCTASE"/>
    <property type="match status" value="1"/>
</dbReference>
<protein>
    <submittedName>
        <fullName evidence="8">Aldo/keto reductase</fullName>
    </submittedName>
</protein>
<dbReference type="PANTHER" id="PTHR43827:SF3">
    <property type="entry name" value="NADP-DEPENDENT OXIDOREDUCTASE DOMAIN-CONTAINING PROTEIN"/>
    <property type="match status" value="1"/>
</dbReference>
<sequence>MKNLCVDSSATLNDGTSLPMLGLGIFENDDPSQCIKSVLAAIDSGYRHIDTAEGYRNEEALGKAINASKLDRDELFITTKAMLPPYCNLDTRSVVEKSLRLLKVEKIDLYLIHWPMEEGTEEAFQRLLDLKEEEKIRSVGVSNFSAERFEKQFFKKISTLPSVNQIERHPFARQQGTVNYCIEKDIQVIAYSPLARSQSLNHPTLLELASSYSKSPAQVVLRWHLQHGIAIIPKSTSPKRIAENANLFDFHLSEDSMRLIDALNKEERVISWRPEENWF</sequence>
<dbReference type="GO" id="GO:0016616">
    <property type="term" value="F:oxidoreductase activity, acting on the CH-OH group of donors, NAD or NADP as acceptor"/>
    <property type="evidence" value="ECO:0007669"/>
    <property type="project" value="UniProtKB-ARBA"/>
</dbReference>
<evidence type="ECO:0000256" key="2">
    <source>
        <dbReference type="ARBA" id="ARBA00022857"/>
    </source>
</evidence>
<keyword evidence="2" id="KW-0521">NADP</keyword>
<evidence type="ECO:0000259" key="7">
    <source>
        <dbReference type="Pfam" id="PF00248"/>
    </source>
</evidence>
<evidence type="ECO:0000313" key="8">
    <source>
        <dbReference type="EMBL" id="MBC2607056.1"/>
    </source>
</evidence>
<evidence type="ECO:0000256" key="4">
    <source>
        <dbReference type="PIRSR" id="PIRSR000097-1"/>
    </source>
</evidence>
<reference evidence="8 9" key="1">
    <citation type="submission" date="2020-07" db="EMBL/GenBank/DDBJ databases">
        <authorList>
            <person name="Feng X."/>
        </authorList>
    </citation>
    <scope>NUCLEOTIDE SEQUENCE [LARGE SCALE GENOMIC DNA]</scope>
    <source>
        <strain evidence="8 9">JCM23202</strain>
    </source>
</reference>
<evidence type="ECO:0000313" key="9">
    <source>
        <dbReference type="Proteomes" id="UP000526501"/>
    </source>
</evidence>
<proteinExistence type="inferred from homology"/>
<feature type="binding site" evidence="5">
    <location>
        <position position="113"/>
    </location>
    <ligand>
        <name>substrate</name>
    </ligand>
</feature>
<dbReference type="InterPro" id="IPR018170">
    <property type="entry name" value="Aldo/ket_reductase_CS"/>
</dbReference>
<comment type="caution">
    <text evidence="8">The sequence shown here is derived from an EMBL/GenBank/DDBJ whole genome shotgun (WGS) entry which is preliminary data.</text>
</comment>